<dbReference type="KEGG" id="cwo:Cwoe_2840"/>
<dbReference type="HOGENOM" id="CLU_116276_0_0_11"/>
<dbReference type="STRING" id="469383.Cwoe_2840"/>
<dbReference type="GO" id="GO:0006633">
    <property type="term" value="P:fatty acid biosynthetic process"/>
    <property type="evidence" value="ECO:0007669"/>
    <property type="project" value="TreeGrafter"/>
</dbReference>
<name>D3FAU6_CONWI</name>
<dbReference type="OrthoDB" id="5415111at2"/>
<proteinExistence type="predicted"/>
<dbReference type="CDD" id="cd03441">
    <property type="entry name" value="R_hydratase_like"/>
    <property type="match status" value="1"/>
</dbReference>
<dbReference type="RefSeq" id="WP_012934310.1">
    <property type="nucleotide sequence ID" value="NC_013739.1"/>
</dbReference>
<dbReference type="InterPro" id="IPR029069">
    <property type="entry name" value="HotDog_dom_sf"/>
</dbReference>
<dbReference type="SUPFAM" id="SSF54637">
    <property type="entry name" value="Thioesterase/thiol ester dehydrase-isomerase"/>
    <property type="match status" value="1"/>
</dbReference>
<evidence type="ECO:0000313" key="2">
    <source>
        <dbReference type="EMBL" id="ADB51259.1"/>
    </source>
</evidence>
<organism evidence="2 3">
    <name type="scientific">Conexibacter woesei (strain DSM 14684 / CCUG 47730 / CIP 108061 / JCM 11494 / NBRC 100937 / ID131577)</name>
    <dbReference type="NCBI Taxonomy" id="469383"/>
    <lineage>
        <taxon>Bacteria</taxon>
        <taxon>Bacillati</taxon>
        <taxon>Actinomycetota</taxon>
        <taxon>Thermoleophilia</taxon>
        <taxon>Solirubrobacterales</taxon>
        <taxon>Conexibacteraceae</taxon>
        <taxon>Conexibacter</taxon>
    </lineage>
</organism>
<dbReference type="GO" id="GO:0019171">
    <property type="term" value="F:(3R)-hydroxyacyl-[acyl-carrier-protein] dehydratase activity"/>
    <property type="evidence" value="ECO:0007669"/>
    <property type="project" value="TreeGrafter"/>
</dbReference>
<dbReference type="PIRSF" id="PIRSF018072">
    <property type="entry name" value="UCP018072"/>
    <property type="match status" value="1"/>
</dbReference>
<dbReference type="Pfam" id="PF13452">
    <property type="entry name" value="FAS1_DH_region"/>
    <property type="match status" value="1"/>
</dbReference>
<dbReference type="PANTHER" id="PTHR43437:SF3">
    <property type="entry name" value="HYDROXYACYL-THIOESTER DEHYDRATASE TYPE 2, MITOCHONDRIAL"/>
    <property type="match status" value="1"/>
</dbReference>
<evidence type="ECO:0000259" key="1">
    <source>
        <dbReference type="Pfam" id="PF13452"/>
    </source>
</evidence>
<dbReference type="InterPro" id="IPR050965">
    <property type="entry name" value="UPF0336/Enoyl-CoA_hydratase"/>
</dbReference>
<gene>
    <name evidence="2" type="ordered locus">Cwoe_2840</name>
</gene>
<protein>
    <submittedName>
        <fullName evidence="2">MaoC domain protein dehydratase</fullName>
    </submittedName>
</protein>
<reference evidence="2 3" key="1">
    <citation type="journal article" date="2010" name="Stand. Genomic Sci.">
        <title>Complete genome sequence of Conexibacter woesei type strain (ID131577).</title>
        <authorList>
            <person name="Pukall R."/>
            <person name="Lapidus A."/>
            <person name="Glavina Del Rio T."/>
            <person name="Copeland A."/>
            <person name="Tice H."/>
            <person name="Cheng J.-F."/>
            <person name="Lucas S."/>
            <person name="Chen F."/>
            <person name="Nolan M."/>
            <person name="Bruce D."/>
            <person name="Goodwin L."/>
            <person name="Pitluck S."/>
            <person name="Mavromatis K."/>
            <person name="Ivanova N."/>
            <person name="Ovchinnikova G."/>
            <person name="Pati A."/>
            <person name="Chen A."/>
            <person name="Palaniappan K."/>
            <person name="Land M."/>
            <person name="Hauser L."/>
            <person name="Chang Y.-J."/>
            <person name="Jeffries C.D."/>
            <person name="Chain P."/>
            <person name="Meincke L."/>
            <person name="Sims D."/>
            <person name="Brettin T."/>
            <person name="Detter J.C."/>
            <person name="Rohde M."/>
            <person name="Goeker M."/>
            <person name="Bristow J."/>
            <person name="Eisen J.A."/>
            <person name="Markowitz V."/>
            <person name="Kyrpides N.C."/>
            <person name="Klenk H.-P."/>
            <person name="Hugenholtz P."/>
        </authorList>
    </citation>
    <scope>NUCLEOTIDE SEQUENCE [LARGE SCALE GENOMIC DNA]</scope>
    <source>
        <strain evidence="3">DSM 14684 / CIP 108061 / JCM 11494 / NBRC 100937 / ID131577</strain>
    </source>
</reference>
<keyword evidence="3" id="KW-1185">Reference proteome</keyword>
<dbReference type="AlphaFoldDB" id="D3FAU6"/>
<dbReference type="InterPro" id="IPR039569">
    <property type="entry name" value="FAS1-like_DH_region"/>
</dbReference>
<dbReference type="PANTHER" id="PTHR43437">
    <property type="entry name" value="HYDROXYACYL-THIOESTER DEHYDRATASE TYPE 2, MITOCHONDRIAL-RELATED"/>
    <property type="match status" value="1"/>
</dbReference>
<dbReference type="Gene3D" id="3.10.129.10">
    <property type="entry name" value="Hotdog Thioesterase"/>
    <property type="match status" value="1"/>
</dbReference>
<dbReference type="eggNOG" id="COG2030">
    <property type="taxonomic scope" value="Bacteria"/>
</dbReference>
<evidence type="ECO:0000313" key="3">
    <source>
        <dbReference type="Proteomes" id="UP000008229"/>
    </source>
</evidence>
<reference evidence="3" key="2">
    <citation type="submission" date="2010-01" db="EMBL/GenBank/DDBJ databases">
        <title>The complete genome of Conexibacter woesei DSM 14684.</title>
        <authorList>
            <consortium name="US DOE Joint Genome Institute (JGI-PGF)"/>
            <person name="Lucas S."/>
            <person name="Copeland A."/>
            <person name="Lapidus A."/>
            <person name="Glavina del Rio T."/>
            <person name="Dalin E."/>
            <person name="Tice H."/>
            <person name="Bruce D."/>
            <person name="Goodwin L."/>
            <person name="Pitluck S."/>
            <person name="Kyrpides N."/>
            <person name="Mavromatis K."/>
            <person name="Ivanova N."/>
            <person name="Mikhailova N."/>
            <person name="Chertkov O."/>
            <person name="Brettin T."/>
            <person name="Detter J.C."/>
            <person name="Han C."/>
            <person name="Larimer F."/>
            <person name="Land M."/>
            <person name="Hauser L."/>
            <person name="Markowitz V."/>
            <person name="Cheng J.-F."/>
            <person name="Hugenholtz P."/>
            <person name="Woyke T."/>
            <person name="Wu D."/>
            <person name="Pukall R."/>
            <person name="Steenblock K."/>
            <person name="Schneider S."/>
            <person name="Klenk H.-P."/>
            <person name="Eisen J.A."/>
        </authorList>
    </citation>
    <scope>NUCLEOTIDE SEQUENCE [LARGE SCALE GENOMIC DNA]</scope>
    <source>
        <strain evidence="3">DSM 14684 / CIP 108061 / JCM 11494 / NBRC 100937 / ID131577</strain>
    </source>
</reference>
<dbReference type="Proteomes" id="UP000008229">
    <property type="component" value="Chromosome"/>
</dbReference>
<dbReference type="EMBL" id="CP001854">
    <property type="protein sequence ID" value="ADB51259.1"/>
    <property type="molecule type" value="Genomic_DNA"/>
</dbReference>
<dbReference type="InterPro" id="IPR016709">
    <property type="entry name" value="HadA-like"/>
</dbReference>
<accession>D3FAU6</accession>
<feature type="domain" description="FAS1-like dehydratase" evidence="1">
    <location>
        <begin position="7"/>
        <end position="136"/>
    </location>
</feature>
<sequence length="146" mass="15722">MPVKTEAIGKTYAPVVYAVGREKIKEYASAVGETNPLHLDVAAARAAGHADVVAPPMFAVVYQSPSVMPALFDPQVGIDFPQLLHSAQEFRWDRIVVAGEELTTTTTVAAISEKSDIGFYDFEVVTVDEAGEPVVTGIWKMLVRGS</sequence>